<feature type="compositionally biased region" description="Basic residues" evidence="1">
    <location>
        <begin position="78"/>
        <end position="93"/>
    </location>
</feature>
<reference evidence="3" key="1">
    <citation type="submission" date="2016-11" db="UniProtKB">
        <authorList>
            <consortium name="WormBaseParasite"/>
        </authorList>
    </citation>
    <scope>IDENTIFICATION</scope>
</reference>
<evidence type="ECO:0000313" key="2">
    <source>
        <dbReference type="Proteomes" id="UP000095283"/>
    </source>
</evidence>
<sequence>MKKIAVPLVSVHCLKKKVFEGYESDPEREQGLKRRSSMEKIRKAHENGGLAVEQISASQFSEASLFLEDIVESIRSTKRRPSRSILPKFKRSKSRDVGEQGSSLREDSVISKCSRLSTKSEPGTRRRNMQKIDSKSVQDGNSDSSLCSFLCNLFAMRYALTAHV</sequence>
<keyword evidence="2" id="KW-1185">Reference proteome</keyword>
<dbReference type="WBParaSite" id="Hba_12877">
    <property type="protein sequence ID" value="Hba_12877"/>
    <property type="gene ID" value="Hba_12877"/>
</dbReference>
<dbReference type="AlphaFoldDB" id="A0A1I7X617"/>
<proteinExistence type="predicted"/>
<dbReference type="Proteomes" id="UP000095283">
    <property type="component" value="Unplaced"/>
</dbReference>
<accession>A0A1I7X617</accession>
<evidence type="ECO:0000313" key="3">
    <source>
        <dbReference type="WBParaSite" id="Hba_12877"/>
    </source>
</evidence>
<name>A0A1I7X617_HETBA</name>
<feature type="region of interest" description="Disordered" evidence="1">
    <location>
        <begin position="78"/>
        <end position="143"/>
    </location>
</feature>
<protein>
    <submittedName>
        <fullName evidence="3">Uncharacterized protein</fullName>
    </submittedName>
</protein>
<organism evidence="2 3">
    <name type="scientific">Heterorhabditis bacteriophora</name>
    <name type="common">Entomopathogenic nematode worm</name>
    <dbReference type="NCBI Taxonomy" id="37862"/>
    <lineage>
        <taxon>Eukaryota</taxon>
        <taxon>Metazoa</taxon>
        <taxon>Ecdysozoa</taxon>
        <taxon>Nematoda</taxon>
        <taxon>Chromadorea</taxon>
        <taxon>Rhabditida</taxon>
        <taxon>Rhabditina</taxon>
        <taxon>Rhabditomorpha</taxon>
        <taxon>Strongyloidea</taxon>
        <taxon>Heterorhabditidae</taxon>
        <taxon>Heterorhabditis</taxon>
    </lineage>
</organism>
<feature type="compositionally biased region" description="Basic and acidic residues" evidence="1">
    <location>
        <begin position="94"/>
        <end position="109"/>
    </location>
</feature>
<evidence type="ECO:0000256" key="1">
    <source>
        <dbReference type="SAM" id="MobiDB-lite"/>
    </source>
</evidence>